<evidence type="ECO:0000259" key="9">
    <source>
        <dbReference type="SMART" id="SM01138"/>
    </source>
</evidence>
<comment type="caution">
    <text evidence="11">The sequence shown here is derived from an EMBL/GenBank/DDBJ whole genome shotgun (WGS) entry which is preliminary data.</text>
</comment>
<protein>
    <recommendedName>
        <fullName evidence="13">Transcription factor</fullName>
    </recommendedName>
</protein>
<keyword evidence="4 7" id="KW-0238">DNA-binding</keyword>
<dbReference type="AlphaFoldDB" id="A0ABD3UEN1"/>
<feature type="compositionally biased region" description="Acidic residues" evidence="8">
    <location>
        <begin position="492"/>
        <end position="505"/>
    </location>
</feature>
<feature type="region of interest" description="Disordered" evidence="8">
    <location>
        <begin position="472"/>
        <end position="512"/>
    </location>
</feature>
<dbReference type="GO" id="GO:0005634">
    <property type="term" value="C:nucleus"/>
    <property type="evidence" value="ECO:0007669"/>
    <property type="project" value="UniProtKB-SubCell"/>
</dbReference>
<dbReference type="SUPFAM" id="SSF144074">
    <property type="entry name" value="E2F-DP heterodimerization region"/>
    <property type="match status" value="1"/>
</dbReference>
<reference evidence="11 12" key="1">
    <citation type="submission" date="2024-11" db="EMBL/GenBank/DDBJ databases">
        <title>Chromosome-level genome assembly of the freshwater bivalve Anodonta woodiana.</title>
        <authorList>
            <person name="Chen X."/>
        </authorList>
    </citation>
    <scope>NUCLEOTIDE SEQUENCE [LARGE SCALE GENOMIC DNA]</scope>
    <source>
        <strain evidence="11">MN2024</strain>
        <tissue evidence="11">Gills</tissue>
    </source>
</reference>
<dbReference type="InterPro" id="IPR036388">
    <property type="entry name" value="WH-like_DNA-bd_sf"/>
</dbReference>
<evidence type="ECO:0000256" key="4">
    <source>
        <dbReference type="ARBA" id="ARBA00023125"/>
    </source>
</evidence>
<comment type="similarity">
    <text evidence="2 7">Belongs to the E2F/DP family.</text>
</comment>
<dbReference type="Gene3D" id="1.20.140.80">
    <property type="entry name" value="Transcription factor DP"/>
    <property type="match status" value="1"/>
</dbReference>
<dbReference type="Pfam" id="PF02319">
    <property type="entry name" value="WHD_E2F_TDP"/>
    <property type="match status" value="1"/>
</dbReference>
<proteinExistence type="inferred from homology"/>
<keyword evidence="6 7" id="KW-0539">Nucleus</keyword>
<dbReference type="SMART" id="SM01138">
    <property type="entry name" value="DP"/>
    <property type="match status" value="1"/>
</dbReference>
<evidence type="ECO:0008006" key="13">
    <source>
        <dbReference type="Google" id="ProtNLM"/>
    </source>
</evidence>
<gene>
    <name evidence="11" type="ORF">ACJMK2_018858</name>
</gene>
<evidence type="ECO:0000256" key="6">
    <source>
        <dbReference type="ARBA" id="ARBA00023242"/>
    </source>
</evidence>
<feature type="domain" description="E2F/DP family winged-helix DNA-binding" evidence="10">
    <location>
        <begin position="181"/>
        <end position="263"/>
    </location>
</feature>
<dbReference type="Pfam" id="PF08781">
    <property type="entry name" value="DP"/>
    <property type="match status" value="1"/>
</dbReference>
<evidence type="ECO:0000313" key="11">
    <source>
        <dbReference type="EMBL" id="KAL3847971.1"/>
    </source>
</evidence>
<dbReference type="PANTHER" id="PTHR12548:SF9">
    <property type="entry name" value="TRANSCRIPTION FACTOR DP"/>
    <property type="match status" value="1"/>
</dbReference>
<accession>A0ABD3UEN1</accession>
<keyword evidence="12" id="KW-1185">Reference proteome</keyword>
<dbReference type="PANTHER" id="PTHR12548">
    <property type="entry name" value="TRANSCRIPTION FACTOR DP"/>
    <property type="match status" value="1"/>
</dbReference>
<dbReference type="Gene3D" id="1.10.10.10">
    <property type="entry name" value="Winged helix-like DNA-binding domain superfamily/Winged helix DNA-binding domain"/>
    <property type="match status" value="1"/>
</dbReference>
<feature type="compositionally biased region" description="Low complexity" evidence="8">
    <location>
        <begin position="472"/>
        <end position="482"/>
    </location>
</feature>
<sequence length="512" mass="56529">MANSNTTLASLWDDGQSSPIKILHTSSQNSHGTEMKDEIVRFYKDSGLENVAKEVGIIDVNGDLIGFRDQKAGTKTASKIFLRTSEGRAIQLVALPISNSPAKMSPYKVDQQLMPRSMHTNQIISTASPRMAGSPQIITAASPHTPILTSDSQWAVRKRQSQELMVDPDFSEGKRSKKGDKGGKGLRHFSMKVCEKVQKKGVTSYNEVADELVAEFSDPRNLSSPSDQAYDQKNIRRRVYDALNVLMAMNIISKEKKEIRWIGLPTNSAQECQNLEIEKQKRLERIRHKKQQLQELILQQIAFKNLVQRNRDLEKTQGPPAPNSAIQLPFIIVNTSKKTVIDCSISKDKDEYLFNFDNTFEIHDDIEVLKRMGMAYGLEKGQCSTLELQKCLKLVPKSLEHYVLDLAKGSMANAGPSGIRPITSGISTNPSQYRPLAVAPHSPLTVLMTGQPGTSSSADAMDIEVAMAIGLSRESSMGSSSDMHSRAATETPSEDFSDDSDDDDGSSPLDNV</sequence>
<dbReference type="InterPro" id="IPR014889">
    <property type="entry name" value="Transc_factor_DP_C"/>
</dbReference>
<keyword evidence="5 7" id="KW-0804">Transcription</keyword>
<dbReference type="InterPro" id="IPR003316">
    <property type="entry name" value="E2F_WHTH_DNA-bd_dom"/>
</dbReference>
<dbReference type="InterPro" id="IPR038168">
    <property type="entry name" value="TF_DP_C_sf"/>
</dbReference>
<feature type="domain" description="Transcription factor DP C-terminal" evidence="9">
    <location>
        <begin position="270"/>
        <end position="413"/>
    </location>
</feature>
<dbReference type="SUPFAM" id="SSF46785">
    <property type="entry name" value="Winged helix' DNA-binding domain"/>
    <property type="match status" value="1"/>
</dbReference>
<evidence type="ECO:0000259" key="10">
    <source>
        <dbReference type="SMART" id="SM01372"/>
    </source>
</evidence>
<dbReference type="InterPro" id="IPR037241">
    <property type="entry name" value="E2F-DP_heterodim"/>
</dbReference>
<organism evidence="11 12">
    <name type="scientific">Sinanodonta woodiana</name>
    <name type="common">Chinese pond mussel</name>
    <name type="synonym">Anodonta woodiana</name>
    <dbReference type="NCBI Taxonomy" id="1069815"/>
    <lineage>
        <taxon>Eukaryota</taxon>
        <taxon>Metazoa</taxon>
        <taxon>Spiralia</taxon>
        <taxon>Lophotrochozoa</taxon>
        <taxon>Mollusca</taxon>
        <taxon>Bivalvia</taxon>
        <taxon>Autobranchia</taxon>
        <taxon>Heteroconchia</taxon>
        <taxon>Palaeoheterodonta</taxon>
        <taxon>Unionida</taxon>
        <taxon>Unionoidea</taxon>
        <taxon>Unionidae</taxon>
        <taxon>Unioninae</taxon>
        <taxon>Sinanodonta</taxon>
    </lineage>
</organism>
<dbReference type="SMART" id="SM01372">
    <property type="entry name" value="E2F_TDP"/>
    <property type="match status" value="1"/>
</dbReference>
<dbReference type="FunFam" id="1.20.140.80:FF:000001">
    <property type="entry name" value="Transcription factor"/>
    <property type="match status" value="1"/>
</dbReference>
<dbReference type="InterPro" id="IPR015648">
    <property type="entry name" value="Transcrpt_fac_DP"/>
</dbReference>
<dbReference type="FunFam" id="1.10.10.10:FF:000047">
    <property type="entry name" value="Transcription factor"/>
    <property type="match status" value="1"/>
</dbReference>
<evidence type="ECO:0000256" key="3">
    <source>
        <dbReference type="ARBA" id="ARBA00023015"/>
    </source>
</evidence>
<evidence type="ECO:0000256" key="5">
    <source>
        <dbReference type="ARBA" id="ARBA00023163"/>
    </source>
</evidence>
<comment type="subcellular location">
    <subcellularLocation>
        <location evidence="1 7">Nucleus</location>
    </subcellularLocation>
</comment>
<dbReference type="InterPro" id="IPR036390">
    <property type="entry name" value="WH_DNA-bd_sf"/>
</dbReference>
<keyword evidence="3 7" id="KW-0805">Transcription regulation</keyword>
<dbReference type="CDD" id="cd14458">
    <property type="entry name" value="DP_DD"/>
    <property type="match status" value="1"/>
</dbReference>
<dbReference type="EMBL" id="JBJQND010000016">
    <property type="protein sequence ID" value="KAL3847971.1"/>
    <property type="molecule type" value="Genomic_DNA"/>
</dbReference>
<evidence type="ECO:0000256" key="7">
    <source>
        <dbReference type="RuleBase" id="RU003796"/>
    </source>
</evidence>
<dbReference type="GO" id="GO:0006355">
    <property type="term" value="P:regulation of DNA-templated transcription"/>
    <property type="evidence" value="ECO:0007669"/>
    <property type="project" value="UniProtKB-ARBA"/>
</dbReference>
<evidence type="ECO:0000256" key="2">
    <source>
        <dbReference type="ARBA" id="ARBA00010940"/>
    </source>
</evidence>
<dbReference type="GO" id="GO:0003677">
    <property type="term" value="F:DNA binding"/>
    <property type="evidence" value="ECO:0007669"/>
    <property type="project" value="UniProtKB-KW"/>
</dbReference>
<name>A0ABD3UEN1_SINWO</name>
<evidence type="ECO:0000313" key="12">
    <source>
        <dbReference type="Proteomes" id="UP001634394"/>
    </source>
</evidence>
<evidence type="ECO:0000256" key="8">
    <source>
        <dbReference type="SAM" id="MobiDB-lite"/>
    </source>
</evidence>
<dbReference type="Proteomes" id="UP001634394">
    <property type="component" value="Unassembled WGS sequence"/>
</dbReference>
<evidence type="ECO:0000256" key="1">
    <source>
        <dbReference type="ARBA" id="ARBA00004123"/>
    </source>
</evidence>